<dbReference type="RefSeq" id="WP_073070936.1">
    <property type="nucleotide sequence ID" value="NZ_MPPI01000009.1"/>
</dbReference>
<dbReference type="AlphaFoldDB" id="A0A2T1DHV8"/>
<dbReference type="Pfam" id="PF13424">
    <property type="entry name" value="TPR_12"/>
    <property type="match status" value="1"/>
</dbReference>
<dbReference type="InterPro" id="IPR011990">
    <property type="entry name" value="TPR-like_helical_dom_sf"/>
</dbReference>
<proteinExistence type="predicted"/>
<dbReference type="SUPFAM" id="SSF48452">
    <property type="entry name" value="TPR-like"/>
    <property type="match status" value="1"/>
</dbReference>
<accession>A0A2T1DHV8</accession>
<evidence type="ECO:0000313" key="2">
    <source>
        <dbReference type="EMBL" id="PSB20056.1"/>
    </source>
</evidence>
<name>A0A2T1DHV8_9CYAN</name>
<evidence type="ECO:0000256" key="1">
    <source>
        <dbReference type="PROSITE-ProRule" id="PRU00339"/>
    </source>
</evidence>
<dbReference type="PROSITE" id="PS50005">
    <property type="entry name" value="TPR"/>
    <property type="match status" value="1"/>
</dbReference>
<dbReference type="STRING" id="1920490.GCA_001895925_03843"/>
<reference evidence="2 3" key="2">
    <citation type="submission" date="2018-03" db="EMBL/GenBank/DDBJ databases">
        <title>The ancient ancestry and fast evolution of plastids.</title>
        <authorList>
            <person name="Moore K.R."/>
            <person name="Magnabosco C."/>
            <person name="Momper L."/>
            <person name="Gold D.A."/>
            <person name="Bosak T."/>
            <person name="Fournier G.P."/>
        </authorList>
    </citation>
    <scope>NUCLEOTIDE SEQUENCE [LARGE SCALE GENOMIC DNA]</scope>
    <source>
        <strain evidence="2 3">ULC007</strain>
    </source>
</reference>
<keyword evidence="1" id="KW-0802">TPR repeat</keyword>
<dbReference type="Gene3D" id="1.25.40.10">
    <property type="entry name" value="Tetratricopeptide repeat domain"/>
    <property type="match status" value="1"/>
</dbReference>
<sequence>MKRYLAQRAQQEDQTQVEHMRAIAYFIEKIKPSKETITDCAEELEIFHHRCELGQYALAQEVIDICVDFLKRQGYYGDLIRIHERLTAEWYPQNPKEQHNLGWAWARLGNLYRSVGKYRAAISSHKEAQAKFNQIDFSKGKAASLGNLGNVYQLLGQYEQAINFHQQSLEITREIGDRWGEAASLFNKSLALARYEPRCFQALVTLQQAREIYAELQLDHRVEKCDEEIYAFNRIIATEQRQSVPILPPTPTIDNAPPQDDWYGSQPTYQITTSLHLTTPNQLGSLVLRWISDRPSHRMAAEISDQRNEPRSFHSC</sequence>
<reference evidence="2 3" key="1">
    <citation type="submission" date="2018-02" db="EMBL/GenBank/DDBJ databases">
        <authorList>
            <person name="Cohen D.B."/>
            <person name="Kent A.D."/>
        </authorList>
    </citation>
    <scope>NUCLEOTIDE SEQUENCE [LARGE SCALE GENOMIC DNA]</scope>
    <source>
        <strain evidence="2 3">ULC007</strain>
    </source>
</reference>
<dbReference type="SMART" id="SM00028">
    <property type="entry name" value="TPR"/>
    <property type="match status" value="2"/>
</dbReference>
<dbReference type="PANTHER" id="PTHR10098:SF108">
    <property type="entry name" value="TETRATRICOPEPTIDE REPEAT PROTEIN 28"/>
    <property type="match status" value="1"/>
</dbReference>
<evidence type="ECO:0000313" key="3">
    <source>
        <dbReference type="Proteomes" id="UP000238634"/>
    </source>
</evidence>
<dbReference type="PANTHER" id="PTHR10098">
    <property type="entry name" value="RAPSYN-RELATED"/>
    <property type="match status" value="1"/>
</dbReference>
<comment type="caution">
    <text evidence="2">The sequence shown here is derived from an EMBL/GenBank/DDBJ whole genome shotgun (WGS) entry which is preliminary data.</text>
</comment>
<dbReference type="Proteomes" id="UP000238634">
    <property type="component" value="Unassembled WGS sequence"/>
</dbReference>
<feature type="repeat" description="TPR" evidence="1">
    <location>
        <begin position="142"/>
        <end position="175"/>
    </location>
</feature>
<gene>
    <name evidence="2" type="ORF">C7B65_08330</name>
</gene>
<protein>
    <submittedName>
        <fullName evidence="2">Tetratricopeptide repeat protein</fullName>
    </submittedName>
</protein>
<dbReference type="InterPro" id="IPR019734">
    <property type="entry name" value="TPR_rpt"/>
</dbReference>
<organism evidence="2 3">
    <name type="scientific">Phormidesmis priestleyi ULC007</name>
    <dbReference type="NCBI Taxonomy" id="1920490"/>
    <lineage>
        <taxon>Bacteria</taxon>
        <taxon>Bacillati</taxon>
        <taxon>Cyanobacteriota</taxon>
        <taxon>Cyanophyceae</taxon>
        <taxon>Leptolyngbyales</taxon>
        <taxon>Leptolyngbyaceae</taxon>
        <taxon>Phormidesmis</taxon>
    </lineage>
</organism>
<keyword evidence="3" id="KW-1185">Reference proteome</keyword>
<dbReference type="EMBL" id="PVWG01000007">
    <property type="protein sequence ID" value="PSB20056.1"/>
    <property type="molecule type" value="Genomic_DNA"/>
</dbReference>